<evidence type="ECO:0000256" key="3">
    <source>
        <dbReference type="ARBA" id="ARBA00023295"/>
    </source>
</evidence>
<dbReference type="InterPro" id="IPR051923">
    <property type="entry name" value="Glycosyl_Hydrolase_39"/>
</dbReference>
<dbReference type="PANTHER" id="PTHR12631:SF10">
    <property type="entry name" value="BETA-XYLOSIDASE-LIKE PROTEIN-RELATED"/>
    <property type="match status" value="1"/>
</dbReference>
<evidence type="ECO:0000259" key="5">
    <source>
        <dbReference type="Pfam" id="PF01229"/>
    </source>
</evidence>
<comment type="caution">
    <text evidence="6">The sequence shown here is derived from an EMBL/GenBank/DDBJ whole genome shotgun (WGS) entry which is preliminary data.</text>
</comment>
<proteinExistence type="inferred from homology"/>
<feature type="domain" description="Glycosyl hydrolases family 39 N-terminal catalytic" evidence="5">
    <location>
        <begin position="84"/>
        <end position="263"/>
    </location>
</feature>
<dbReference type="InterPro" id="IPR049166">
    <property type="entry name" value="GH39_cat"/>
</dbReference>
<evidence type="ECO:0000256" key="1">
    <source>
        <dbReference type="ARBA" id="ARBA00008875"/>
    </source>
</evidence>
<name>A0A0G0QA41_9BACT</name>
<dbReference type="EMBL" id="LBWA01000002">
    <property type="protein sequence ID" value="KKQ98581.1"/>
    <property type="molecule type" value="Genomic_DNA"/>
</dbReference>
<dbReference type="SUPFAM" id="SSF51445">
    <property type="entry name" value="(Trans)glycosidases"/>
    <property type="match status" value="1"/>
</dbReference>
<reference evidence="6 7" key="1">
    <citation type="journal article" date="2015" name="Nature">
        <title>rRNA introns, odd ribosomes, and small enigmatic genomes across a large radiation of phyla.</title>
        <authorList>
            <person name="Brown C.T."/>
            <person name="Hug L.A."/>
            <person name="Thomas B.C."/>
            <person name="Sharon I."/>
            <person name="Castelle C.J."/>
            <person name="Singh A."/>
            <person name="Wilkins M.J."/>
            <person name="Williams K.H."/>
            <person name="Banfield J.F."/>
        </authorList>
    </citation>
    <scope>NUCLEOTIDE SEQUENCE [LARGE SCALE GENOMIC DNA]</scope>
</reference>
<evidence type="ECO:0000313" key="7">
    <source>
        <dbReference type="Proteomes" id="UP000034325"/>
    </source>
</evidence>
<keyword evidence="4" id="KW-1133">Transmembrane helix</keyword>
<dbReference type="InterPro" id="IPR017853">
    <property type="entry name" value="GH"/>
</dbReference>
<keyword evidence="2" id="KW-0378">Hydrolase</keyword>
<dbReference type="PANTHER" id="PTHR12631">
    <property type="entry name" value="ALPHA-L-IDURONIDASE"/>
    <property type="match status" value="1"/>
</dbReference>
<dbReference type="AlphaFoldDB" id="A0A0G0QA41"/>
<dbReference type="Gene3D" id="3.20.20.80">
    <property type="entry name" value="Glycosidases"/>
    <property type="match status" value="1"/>
</dbReference>
<evidence type="ECO:0000256" key="4">
    <source>
        <dbReference type="SAM" id="Phobius"/>
    </source>
</evidence>
<gene>
    <name evidence="6" type="ORF">UT23_C0002G0081</name>
</gene>
<keyword evidence="4" id="KW-0472">Membrane</keyword>
<dbReference type="Proteomes" id="UP000034325">
    <property type="component" value="Unassembled WGS sequence"/>
</dbReference>
<feature type="transmembrane region" description="Helical" evidence="4">
    <location>
        <begin position="7"/>
        <end position="26"/>
    </location>
</feature>
<comment type="similarity">
    <text evidence="1">Belongs to the glycosyl hydrolase 39 family.</text>
</comment>
<accession>A0A0G0QA41</accession>
<dbReference type="GO" id="GO:0004553">
    <property type="term" value="F:hydrolase activity, hydrolyzing O-glycosyl compounds"/>
    <property type="evidence" value="ECO:0007669"/>
    <property type="project" value="TreeGrafter"/>
</dbReference>
<keyword evidence="3" id="KW-0326">Glycosidase</keyword>
<dbReference type="Pfam" id="PF01229">
    <property type="entry name" value="Glyco_hydro_39"/>
    <property type="match status" value="1"/>
</dbReference>
<protein>
    <recommendedName>
        <fullName evidence="5">Glycosyl hydrolases family 39 N-terminal catalytic domain-containing protein</fullName>
    </recommendedName>
</protein>
<sequence length="467" mass="54302">MRKRRNFRYFAIFVITLSLPVTIFLLNRKTSFFEKAYFNFSGREANLVVDLSRSYSFVPHWKYLAQGGEDKNDMLTPVIQKVKKIEPYYIRIDHIYDFYDPISKDTGGNLSFDWGRLDIQIKIIQAMGARPFLSLSYMPKALSQRTETDLPYSWDEWKTVVQRTIEHVSGNRGLAIAGVYYEVWNEPDLFGGFKLSGPKNYLTLYEYAEKGAKDAQDVLPFAFGGPGTTALYKSWFQDFFDYALKNDLRVDFYSWHRYSKEVDDFENDIENVNLWITRYPKYMNTQFIISESGHNSEIDEGYDTNFSAIQTLAMYAATFQKLPIVFLFEIKDGRGQTKNWGRWGILTNESFGDPEEKPRYKAIDFLNNLDWKYYPVEGSGTWVKAIATKSASGNVVKILVVNYDPYLSHSESVPITFNNLPFKNFTFRRSNFLGQTIETEVSTNSLSWTTEQFFQTNSAAIFELIPR</sequence>
<keyword evidence="4" id="KW-0812">Transmembrane</keyword>
<organism evidence="6 7">
    <name type="scientific">Candidatus Woesebacteria bacterium GW2011_GWA1_39_12</name>
    <dbReference type="NCBI Taxonomy" id="1618549"/>
    <lineage>
        <taxon>Bacteria</taxon>
        <taxon>Candidatus Woeseibacteriota</taxon>
    </lineage>
</organism>
<evidence type="ECO:0000313" key="6">
    <source>
        <dbReference type="EMBL" id="KKQ98581.1"/>
    </source>
</evidence>
<evidence type="ECO:0000256" key="2">
    <source>
        <dbReference type="ARBA" id="ARBA00022801"/>
    </source>
</evidence>